<evidence type="ECO:0000313" key="2">
    <source>
        <dbReference type="EMBL" id="MBB3980121.1"/>
    </source>
</evidence>
<keyword evidence="1" id="KW-0812">Transmembrane</keyword>
<gene>
    <name evidence="2" type="ORF">GGQ64_005368</name>
</gene>
<dbReference type="Proteomes" id="UP000574761">
    <property type="component" value="Unassembled WGS sequence"/>
</dbReference>
<feature type="transmembrane region" description="Helical" evidence="1">
    <location>
        <begin position="40"/>
        <end position="65"/>
    </location>
</feature>
<keyword evidence="3" id="KW-1185">Reference proteome</keyword>
<dbReference type="EMBL" id="JACIEE010000015">
    <property type="protein sequence ID" value="MBB3980121.1"/>
    <property type="molecule type" value="Genomic_DNA"/>
</dbReference>
<accession>A0A7W6DBA0</accession>
<sequence length="75" mass="8630">MSEVIRLYLPWLLSAITIYMTVLAGNKSRNAWLLGLANQALWLVWIFAVGAYGLLPMNLALWIVYGRNHLKWNRA</sequence>
<proteinExistence type="predicted"/>
<feature type="transmembrane region" description="Helical" evidence="1">
    <location>
        <begin position="7"/>
        <end position="25"/>
    </location>
</feature>
<organism evidence="2 3">
    <name type="scientific">Mycoplana azooxidifex</name>
    <dbReference type="NCBI Taxonomy" id="1636188"/>
    <lineage>
        <taxon>Bacteria</taxon>
        <taxon>Pseudomonadati</taxon>
        <taxon>Pseudomonadota</taxon>
        <taxon>Alphaproteobacteria</taxon>
        <taxon>Hyphomicrobiales</taxon>
        <taxon>Rhizobiaceae</taxon>
        <taxon>Mycoplana</taxon>
    </lineage>
</organism>
<reference evidence="2 3" key="1">
    <citation type="submission" date="2020-08" db="EMBL/GenBank/DDBJ databases">
        <title>Genomic Encyclopedia of Type Strains, Phase IV (KMG-IV): sequencing the most valuable type-strain genomes for metagenomic binning, comparative biology and taxonomic classification.</title>
        <authorList>
            <person name="Goeker M."/>
        </authorList>
    </citation>
    <scope>NUCLEOTIDE SEQUENCE [LARGE SCALE GENOMIC DNA]</scope>
    <source>
        <strain evidence="2 3">DSM 100211</strain>
    </source>
</reference>
<dbReference type="AlphaFoldDB" id="A0A7W6DBA0"/>
<comment type="caution">
    <text evidence="2">The sequence shown here is derived from an EMBL/GenBank/DDBJ whole genome shotgun (WGS) entry which is preliminary data.</text>
</comment>
<evidence type="ECO:0000313" key="3">
    <source>
        <dbReference type="Proteomes" id="UP000574761"/>
    </source>
</evidence>
<name>A0A7W6DBA0_9HYPH</name>
<dbReference type="RefSeq" id="WP_183808272.1">
    <property type="nucleotide sequence ID" value="NZ_JACIEE010000015.1"/>
</dbReference>
<keyword evidence="1" id="KW-0472">Membrane</keyword>
<protein>
    <submittedName>
        <fullName evidence="2">Uncharacterized protein</fullName>
    </submittedName>
</protein>
<keyword evidence="1" id="KW-1133">Transmembrane helix</keyword>
<evidence type="ECO:0000256" key="1">
    <source>
        <dbReference type="SAM" id="Phobius"/>
    </source>
</evidence>